<dbReference type="EMBL" id="BSTJ01000008">
    <property type="protein sequence ID" value="GLY78131.1"/>
    <property type="molecule type" value="Genomic_DNA"/>
</dbReference>
<dbReference type="SUPFAM" id="SSF52980">
    <property type="entry name" value="Restriction endonuclease-like"/>
    <property type="match status" value="1"/>
</dbReference>
<evidence type="ECO:0000313" key="3">
    <source>
        <dbReference type="Proteomes" id="UP001165135"/>
    </source>
</evidence>
<gene>
    <name evidence="2" type="ORF">Airi01_063980</name>
</gene>
<dbReference type="Proteomes" id="UP001165135">
    <property type="component" value="Unassembled WGS sequence"/>
</dbReference>
<dbReference type="InterPro" id="IPR008538">
    <property type="entry name" value="Uma2"/>
</dbReference>
<dbReference type="PANTHER" id="PTHR34107:SF4">
    <property type="entry name" value="SLL1222 PROTEIN"/>
    <property type="match status" value="1"/>
</dbReference>
<evidence type="ECO:0000313" key="2">
    <source>
        <dbReference type="EMBL" id="GLY78131.1"/>
    </source>
</evidence>
<dbReference type="RefSeq" id="WP_285628632.1">
    <property type="nucleotide sequence ID" value="NZ_BSTJ01000008.1"/>
</dbReference>
<dbReference type="PANTHER" id="PTHR34107">
    <property type="entry name" value="SLL0198 PROTEIN-RELATED"/>
    <property type="match status" value="1"/>
</dbReference>
<dbReference type="InterPro" id="IPR012296">
    <property type="entry name" value="Nuclease_put_TT1808"/>
</dbReference>
<dbReference type="InterPro" id="IPR011335">
    <property type="entry name" value="Restrct_endonuc-II-like"/>
</dbReference>
<organism evidence="2 3">
    <name type="scientific">Actinoallomurus iriomotensis</name>
    <dbReference type="NCBI Taxonomy" id="478107"/>
    <lineage>
        <taxon>Bacteria</taxon>
        <taxon>Bacillati</taxon>
        <taxon>Actinomycetota</taxon>
        <taxon>Actinomycetes</taxon>
        <taxon>Streptosporangiales</taxon>
        <taxon>Thermomonosporaceae</taxon>
        <taxon>Actinoallomurus</taxon>
    </lineage>
</organism>
<sequence>MTEVLAMPQDLHSGPWTIDEVVAMPENGSRYELVEGRLVVSPVPAKPHQMASKRLEKFLDAAAPPELEANREVNLQVGADLLVPDVMVATAEVLGGPGQFVESADVVLVAEILSPGNSKFERAWKPQRYAEAGILFYVEVDLSVEPQVTFLRRQGRDYVKVAEAKSGERLEVSRPFPLSFDPGELVGPRRSAG</sequence>
<dbReference type="CDD" id="cd06260">
    <property type="entry name" value="DUF820-like"/>
    <property type="match status" value="1"/>
</dbReference>
<dbReference type="AlphaFoldDB" id="A0A9W6RL11"/>
<proteinExistence type="predicted"/>
<reference evidence="2" key="1">
    <citation type="submission" date="2023-03" db="EMBL/GenBank/DDBJ databases">
        <title>Actinoallomurus iriomotensis NBRC 103681.</title>
        <authorList>
            <person name="Ichikawa N."/>
            <person name="Sato H."/>
            <person name="Tonouchi N."/>
        </authorList>
    </citation>
    <scope>NUCLEOTIDE SEQUENCE</scope>
    <source>
        <strain evidence="2">NBRC 103681</strain>
    </source>
</reference>
<accession>A0A9W6RL11</accession>
<evidence type="ECO:0000259" key="1">
    <source>
        <dbReference type="Pfam" id="PF05685"/>
    </source>
</evidence>
<dbReference type="Gene3D" id="3.90.1570.10">
    <property type="entry name" value="tt1808, chain A"/>
    <property type="match status" value="1"/>
</dbReference>
<name>A0A9W6RL11_9ACTN</name>
<dbReference type="Pfam" id="PF05685">
    <property type="entry name" value="Uma2"/>
    <property type="match status" value="1"/>
</dbReference>
<feature type="domain" description="Putative restriction endonuclease" evidence="1">
    <location>
        <begin position="19"/>
        <end position="179"/>
    </location>
</feature>
<protein>
    <recommendedName>
        <fullName evidence="1">Putative restriction endonuclease domain-containing protein</fullName>
    </recommendedName>
</protein>
<comment type="caution">
    <text evidence="2">The sequence shown here is derived from an EMBL/GenBank/DDBJ whole genome shotgun (WGS) entry which is preliminary data.</text>
</comment>